<gene>
    <name evidence="3" type="ORF">VITISV_011663</name>
</gene>
<protein>
    <submittedName>
        <fullName evidence="3">Uncharacterized protein</fullName>
    </submittedName>
</protein>
<feature type="compositionally biased region" description="Low complexity" evidence="2">
    <location>
        <begin position="421"/>
        <end position="435"/>
    </location>
</feature>
<feature type="coiled-coil region" evidence="1">
    <location>
        <begin position="547"/>
        <end position="648"/>
    </location>
</feature>
<sequence>MSASKKAVSSVRAGDVHEKSTDKLSVKEFRDRFCIPNGVIVEFLDEEEVVSTEKVEGRTITFSKEQFNAGLRFPLPALFKEFLHFSQIPPAFIHPNIVRVLMGCSIINMLFNLDLSLLEVLFVYSLKKGKNDIFNMSAHLPSLQLVTELPDLTKGGAKGYVVVRGAWAGLLEHPERPFSPNYSMVLPGPDRRSHIVDWVEKTSFACLNKLFEIDAGERHYETLLTARNLMAVVRESQEYIINILPRKLPKKVKEADVEKRRALLDDRERRKNEGTLSKAPGQKRSAATLPGEAPAKRRKLVKKGKEVKNPTPPKEFIPPPITHEAEPGSPHPDEDAAGAIYVAAVPLTATPLEKMGAESQSLPSGEPSLLALVSVKGPASKRSRSARNLKSGLIGRLQDRFQEIEVSCSSAQDGHPDGGETEITTETPATPVVVPDEGTPGETQPAENVATPDSEEESPSSASSGGNPVDDAACTFASLFSYAELEEKLKQIPPGSIVVMPSAKMFEMVETLVSGLRGMAQQHDLFTDLLRTTDYMKAFASRRKNSEDQLRLRLEEAEATLSTAQEDNEALRADLAEAKSREESMVVRLHEAEDEMTRLRGEVRQLRIEASIEKKQKEDLQLRLTMQKEELEREFAAEREELETDYQKQVDDMFFFGYRCCMKKNGIKRDVPSIPPGEEKKLLDKPAP</sequence>
<feature type="region of interest" description="Disordered" evidence="2">
    <location>
        <begin position="667"/>
        <end position="688"/>
    </location>
</feature>
<evidence type="ECO:0000313" key="3">
    <source>
        <dbReference type="EMBL" id="CAN71494.1"/>
    </source>
</evidence>
<feature type="compositionally biased region" description="Basic and acidic residues" evidence="2">
    <location>
        <begin position="323"/>
        <end position="334"/>
    </location>
</feature>
<name>A5AN57_VITVI</name>
<keyword evidence="1" id="KW-0175">Coiled coil</keyword>
<feature type="region of interest" description="Disordered" evidence="2">
    <location>
        <begin position="407"/>
        <end position="469"/>
    </location>
</feature>
<proteinExistence type="predicted"/>
<dbReference type="EMBL" id="AM430582">
    <property type="protein sequence ID" value="CAN71494.1"/>
    <property type="molecule type" value="Genomic_DNA"/>
</dbReference>
<evidence type="ECO:0000256" key="1">
    <source>
        <dbReference type="SAM" id="Coils"/>
    </source>
</evidence>
<reference evidence="3" key="1">
    <citation type="journal article" date="2007" name="PLoS ONE">
        <title>The first genome sequence of an elite grapevine cultivar (Pinot noir Vitis vinifera L.): coping with a highly heterozygous genome.</title>
        <authorList>
            <person name="Velasco R."/>
            <person name="Zharkikh A."/>
            <person name="Troggio M."/>
            <person name="Cartwright D.A."/>
            <person name="Cestaro A."/>
            <person name="Pruss D."/>
            <person name="Pindo M."/>
            <person name="FitzGerald L.M."/>
            <person name="Vezzulli S."/>
            <person name="Reid J."/>
            <person name="Malacarne G."/>
            <person name="Iliev D."/>
            <person name="Coppola G."/>
            <person name="Wardell B."/>
            <person name="Micheletti D."/>
            <person name="Macalma T."/>
            <person name="Facci M."/>
            <person name="Mitchell J.T."/>
            <person name="Perazzolli M."/>
            <person name="Eldredge G."/>
            <person name="Gatto P."/>
            <person name="Oyzerski R."/>
            <person name="Moretto M."/>
            <person name="Gutin N."/>
            <person name="Stefanini M."/>
            <person name="Chen Y."/>
            <person name="Segala C."/>
            <person name="Davenport C."/>
            <person name="Dematte L."/>
            <person name="Mraz A."/>
            <person name="Battilana J."/>
            <person name="Stormo K."/>
            <person name="Costa F."/>
            <person name="Tao Q."/>
            <person name="Si-Ammour A."/>
            <person name="Harkins T."/>
            <person name="Lackey A."/>
            <person name="Perbost C."/>
            <person name="Taillon B."/>
            <person name="Stella A."/>
            <person name="Solovyev V."/>
            <person name="Fawcett J.A."/>
            <person name="Sterck L."/>
            <person name="Vandepoele K."/>
            <person name="Grando S.M."/>
            <person name="Toppo S."/>
            <person name="Moser C."/>
            <person name="Lanchbury J."/>
            <person name="Bogden R."/>
            <person name="Skolnick M."/>
            <person name="Sgaramella V."/>
            <person name="Bhatnagar S.K."/>
            <person name="Fontana P."/>
            <person name="Gutin A."/>
            <person name="Van de Peer Y."/>
            <person name="Salamini F."/>
            <person name="Viola R."/>
        </authorList>
    </citation>
    <scope>NUCLEOTIDE SEQUENCE</scope>
</reference>
<evidence type="ECO:0000256" key="2">
    <source>
        <dbReference type="SAM" id="MobiDB-lite"/>
    </source>
</evidence>
<feature type="compositionally biased region" description="Basic and acidic residues" evidence="2">
    <location>
        <begin position="263"/>
        <end position="273"/>
    </location>
</feature>
<feature type="region of interest" description="Disordered" evidence="2">
    <location>
        <begin position="263"/>
        <end position="335"/>
    </location>
</feature>
<dbReference type="AlphaFoldDB" id="A5AN57"/>
<accession>A5AN57</accession>
<feature type="compositionally biased region" description="Pro residues" evidence="2">
    <location>
        <begin position="310"/>
        <end position="321"/>
    </location>
</feature>
<organism evidence="3">
    <name type="scientific">Vitis vinifera</name>
    <name type="common">Grape</name>
    <dbReference type="NCBI Taxonomy" id="29760"/>
    <lineage>
        <taxon>Eukaryota</taxon>
        <taxon>Viridiplantae</taxon>
        <taxon>Streptophyta</taxon>
        <taxon>Embryophyta</taxon>
        <taxon>Tracheophyta</taxon>
        <taxon>Spermatophyta</taxon>
        <taxon>Magnoliopsida</taxon>
        <taxon>eudicotyledons</taxon>
        <taxon>Gunneridae</taxon>
        <taxon>Pentapetalae</taxon>
        <taxon>rosids</taxon>
        <taxon>Vitales</taxon>
        <taxon>Vitaceae</taxon>
        <taxon>Viteae</taxon>
        <taxon>Vitis</taxon>
    </lineage>
</organism>